<feature type="transmembrane region" description="Helical" evidence="1">
    <location>
        <begin position="34"/>
        <end position="52"/>
    </location>
</feature>
<organism evidence="2 3">
    <name type="scientific">Streptomyces ziwulingensis</name>
    <dbReference type="NCBI Taxonomy" id="1045501"/>
    <lineage>
        <taxon>Bacteria</taxon>
        <taxon>Bacillati</taxon>
        <taxon>Actinomycetota</taxon>
        <taxon>Actinomycetes</taxon>
        <taxon>Kitasatosporales</taxon>
        <taxon>Streptomycetaceae</taxon>
        <taxon>Streptomyces</taxon>
    </lineage>
</organism>
<dbReference type="Proteomes" id="UP001501265">
    <property type="component" value="Unassembled WGS sequence"/>
</dbReference>
<evidence type="ECO:0008006" key="4">
    <source>
        <dbReference type="Google" id="ProtNLM"/>
    </source>
</evidence>
<dbReference type="EMBL" id="BAABIG010000024">
    <property type="protein sequence ID" value="GAA4799486.1"/>
    <property type="molecule type" value="Genomic_DNA"/>
</dbReference>
<reference evidence="3" key="1">
    <citation type="journal article" date="2019" name="Int. J. Syst. Evol. Microbiol.">
        <title>The Global Catalogue of Microorganisms (GCM) 10K type strain sequencing project: providing services to taxonomists for standard genome sequencing and annotation.</title>
        <authorList>
            <consortium name="The Broad Institute Genomics Platform"/>
            <consortium name="The Broad Institute Genome Sequencing Center for Infectious Disease"/>
            <person name="Wu L."/>
            <person name="Ma J."/>
        </authorList>
    </citation>
    <scope>NUCLEOTIDE SEQUENCE [LARGE SCALE GENOMIC DNA]</scope>
    <source>
        <strain evidence="3">JCM 18081</strain>
    </source>
</reference>
<comment type="caution">
    <text evidence="2">The sequence shown here is derived from an EMBL/GenBank/DDBJ whole genome shotgun (WGS) entry which is preliminary data.</text>
</comment>
<keyword evidence="3" id="KW-1185">Reference proteome</keyword>
<evidence type="ECO:0000313" key="2">
    <source>
        <dbReference type="EMBL" id="GAA4799486.1"/>
    </source>
</evidence>
<protein>
    <recommendedName>
        <fullName evidence="4">Holin</fullName>
    </recommendedName>
</protein>
<feature type="transmembrane region" description="Helical" evidence="1">
    <location>
        <begin position="61"/>
        <end position="78"/>
    </location>
</feature>
<keyword evidence="1" id="KW-0812">Transmembrane</keyword>
<evidence type="ECO:0000256" key="1">
    <source>
        <dbReference type="SAM" id="Phobius"/>
    </source>
</evidence>
<sequence>MRIFGREPVAVLNTLSAALGFVVSLGVTPLTAETSAAIVAFVTALLGGIAAARTRPIAPQAFTTVVAAGAVLVAAFGFEVSQATVGAVNGVVLAALTLLTRVQVTPSSPSVPSGPTAV</sequence>
<evidence type="ECO:0000313" key="3">
    <source>
        <dbReference type="Proteomes" id="UP001501265"/>
    </source>
</evidence>
<gene>
    <name evidence="2" type="ORF">GCM10023220_29580</name>
</gene>
<feature type="transmembrane region" description="Helical" evidence="1">
    <location>
        <begin position="9"/>
        <end position="28"/>
    </location>
</feature>
<name>A0ABP9BVF3_9ACTN</name>
<proteinExistence type="predicted"/>
<keyword evidence="1" id="KW-1133">Transmembrane helix</keyword>
<keyword evidence="1" id="KW-0472">Membrane</keyword>
<dbReference type="RefSeq" id="WP_345620019.1">
    <property type="nucleotide sequence ID" value="NZ_BAABIG010000024.1"/>
</dbReference>
<accession>A0ABP9BVF3</accession>